<dbReference type="GO" id="GO:0022857">
    <property type="term" value="F:transmembrane transporter activity"/>
    <property type="evidence" value="ECO:0007669"/>
    <property type="project" value="InterPro"/>
</dbReference>
<feature type="transmembrane region" description="Helical" evidence="7">
    <location>
        <begin position="662"/>
        <end position="681"/>
    </location>
</feature>
<evidence type="ECO:0000256" key="3">
    <source>
        <dbReference type="ARBA" id="ARBA00022692"/>
    </source>
</evidence>
<dbReference type="Pfam" id="PF00854">
    <property type="entry name" value="PTR2"/>
    <property type="match status" value="1"/>
</dbReference>
<dbReference type="CDD" id="cd17416">
    <property type="entry name" value="MFS_NPF1_2"/>
    <property type="match status" value="1"/>
</dbReference>
<keyword evidence="3 7" id="KW-0812">Transmembrane</keyword>
<sequence length="683" mass="75531">MANATDRSSPSPSSSSVNQDPPPDTCARKPGGWRAVKYILGNESFEKLASMSLVGNLTMYLQSKYNIGGVFVVNIVSIWSGSSNIASLAGAFISDTYFGRFRTLLYGSIASLLGMGTMTLTAGIPQLRPPTCTVPTDCPHPKAGQLACLFAGLGLLAIGAGGIRPCNIGFGADQFDTRTAKGRAQLQSFFNWWYFSFTIALVIALTIVVYIQTNVSWVLGFAIPTVCFVVSITVFLIGCHTYIHVKPQGSVFSDMARVITAALRKRQLGVGPESQFYDPPLIPSDQSHEKTKLERTNRFKFFDKAAIITDPSELHSQENKPKNGWRLCSVQQVEELKCFIAIFPIWVSGVLCFIPMDQHNTFGVLQALQMDRSIGSTFKIPPAWLNLITMISLSIWIFIYEGIYIPLSRKLSKKEKRLTLQQRLKTGMVMSILCMIVSGVVEKFRRNSALKHNNGSFVSPLSVMFLSPQLVFSGLTEAFASVSIMEFFTMRMPESMRTVAGAIFFLSLSITSYTSALIVNIVHTATKNNETPWLGGHDLNKNRLEYYYFTIAALGTVNLLYFIFFASKYVDLENSISCNSRNLSKSDSADEEKGLERHGRNETFEKLGTTGASANLLVYFTTVFNMKSITATTFVNVFNGTTNFATLPGAFLCDTYFGRYKTLGFASVASFLVLIIQFTILDM</sequence>
<dbReference type="PANTHER" id="PTHR11654">
    <property type="entry name" value="OLIGOPEPTIDE TRANSPORTER-RELATED"/>
    <property type="match status" value="1"/>
</dbReference>
<accession>A0AAD9XRQ2</accession>
<feature type="region of interest" description="Disordered" evidence="6">
    <location>
        <begin position="1"/>
        <end position="29"/>
    </location>
</feature>
<evidence type="ECO:0000256" key="2">
    <source>
        <dbReference type="ARBA" id="ARBA00005982"/>
    </source>
</evidence>
<dbReference type="Proteomes" id="UP001280121">
    <property type="component" value="Unassembled WGS sequence"/>
</dbReference>
<feature type="transmembrane region" description="Helical" evidence="7">
    <location>
        <begin position="500"/>
        <end position="526"/>
    </location>
</feature>
<evidence type="ECO:0000256" key="1">
    <source>
        <dbReference type="ARBA" id="ARBA00004141"/>
    </source>
</evidence>
<feature type="transmembrane region" description="Helical" evidence="7">
    <location>
        <begin position="424"/>
        <end position="441"/>
    </location>
</feature>
<dbReference type="AlphaFoldDB" id="A0AAD9XRQ2"/>
<feature type="transmembrane region" description="Helical" evidence="7">
    <location>
        <begin position="104"/>
        <end position="124"/>
    </location>
</feature>
<keyword evidence="4 7" id="KW-1133">Transmembrane helix</keyword>
<dbReference type="SUPFAM" id="SSF103473">
    <property type="entry name" value="MFS general substrate transporter"/>
    <property type="match status" value="1"/>
</dbReference>
<dbReference type="EMBL" id="JANJYI010000001">
    <property type="protein sequence ID" value="KAK2663947.1"/>
    <property type="molecule type" value="Genomic_DNA"/>
</dbReference>
<reference evidence="8" key="1">
    <citation type="journal article" date="2023" name="Plant J.">
        <title>Genome sequences and population genomics provide insights into the demographic history, inbreeding, and mutation load of two 'living fossil' tree species of Dipteronia.</title>
        <authorList>
            <person name="Feng Y."/>
            <person name="Comes H.P."/>
            <person name="Chen J."/>
            <person name="Zhu S."/>
            <person name="Lu R."/>
            <person name="Zhang X."/>
            <person name="Li P."/>
            <person name="Qiu J."/>
            <person name="Olsen K.M."/>
            <person name="Qiu Y."/>
        </authorList>
    </citation>
    <scope>NUCLEOTIDE SEQUENCE</scope>
    <source>
        <tissue evidence="8">Leaf</tissue>
    </source>
</reference>
<evidence type="ECO:0000256" key="6">
    <source>
        <dbReference type="SAM" id="MobiDB-lite"/>
    </source>
</evidence>
<dbReference type="Gene3D" id="1.20.1250.20">
    <property type="entry name" value="MFS general substrate transporter like domains"/>
    <property type="match status" value="2"/>
</dbReference>
<dbReference type="InterPro" id="IPR036259">
    <property type="entry name" value="MFS_trans_sf"/>
</dbReference>
<evidence type="ECO:0000256" key="7">
    <source>
        <dbReference type="SAM" id="Phobius"/>
    </source>
</evidence>
<feature type="transmembrane region" description="Helical" evidence="7">
    <location>
        <begin position="217"/>
        <end position="238"/>
    </location>
</feature>
<proteinExistence type="inferred from homology"/>
<comment type="caution">
    <text evidence="8">The sequence shown here is derived from an EMBL/GenBank/DDBJ whole genome shotgun (WGS) entry which is preliminary data.</text>
</comment>
<keyword evidence="9" id="KW-1185">Reference proteome</keyword>
<gene>
    <name evidence="8" type="ORF">Ddye_002521</name>
</gene>
<dbReference type="InterPro" id="IPR000109">
    <property type="entry name" value="POT_fam"/>
</dbReference>
<evidence type="ECO:0000313" key="9">
    <source>
        <dbReference type="Proteomes" id="UP001280121"/>
    </source>
</evidence>
<feature type="transmembrane region" description="Helical" evidence="7">
    <location>
        <begin position="546"/>
        <end position="566"/>
    </location>
</feature>
<dbReference type="GO" id="GO:0016020">
    <property type="term" value="C:membrane"/>
    <property type="evidence" value="ECO:0007669"/>
    <property type="project" value="UniProtKB-SubCell"/>
</dbReference>
<feature type="transmembrane region" description="Helical" evidence="7">
    <location>
        <begin position="383"/>
        <end position="403"/>
    </location>
</feature>
<evidence type="ECO:0000256" key="4">
    <source>
        <dbReference type="ARBA" id="ARBA00022989"/>
    </source>
</evidence>
<keyword evidence="5 7" id="KW-0472">Membrane</keyword>
<feature type="transmembrane region" description="Helical" evidence="7">
    <location>
        <begin position="67"/>
        <end position="92"/>
    </location>
</feature>
<protein>
    <submittedName>
        <fullName evidence="8">Uncharacterized protein</fullName>
    </submittedName>
</protein>
<comment type="subcellular location">
    <subcellularLocation>
        <location evidence="1">Membrane</location>
        <topology evidence="1">Multi-pass membrane protein</topology>
    </subcellularLocation>
</comment>
<feature type="transmembrane region" description="Helical" evidence="7">
    <location>
        <begin position="461"/>
        <end position="488"/>
    </location>
</feature>
<evidence type="ECO:0000313" key="8">
    <source>
        <dbReference type="EMBL" id="KAK2663947.1"/>
    </source>
</evidence>
<comment type="similarity">
    <text evidence="2">Belongs to the major facilitator superfamily. Proton-dependent oligopeptide transporter (POT/PTR) (TC 2.A.17) family.</text>
</comment>
<organism evidence="8 9">
    <name type="scientific">Dipteronia dyeriana</name>
    <dbReference type="NCBI Taxonomy" id="168575"/>
    <lineage>
        <taxon>Eukaryota</taxon>
        <taxon>Viridiplantae</taxon>
        <taxon>Streptophyta</taxon>
        <taxon>Embryophyta</taxon>
        <taxon>Tracheophyta</taxon>
        <taxon>Spermatophyta</taxon>
        <taxon>Magnoliopsida</taxon>
        <taxon>eudicotyledons</taxon>
        <taxon>Gunneridae</taxon>
        <taxon>Pentapetalae</taxon>
        <taxon>rosids</taxon>
        <taxon>malvids</taxon>
        <taxon>Sapindales</taxon>
        <taxon>Sapindaceae</taxon>
        <taxon>Hippocastanoideae</taxon>
        <taxon>Acereae</taxon>
        <taxon>Dipteronia</taxon>
    </lineage>
</organism>
<name>A0AAD9XRQ2_9ROSI</name>
<evidence type="ECO:0000256" key="5">
    <source>
        <dbReference type="ARBA" id="ARBA00023136"/>
    </source>
</evidence>
<feature type="transmembrane region" description="Helical" evidence="7">
    <location>
        <begin position="144"/>
        <end position="163"/>
    </location>
</feature>
<feature type="transmembrane region" description="Helical" evidence="7">
    <location>
        <begin position="192"/>
        <end position="211"/>
    </location>
</feature>